<comment type="similarity">
    <text evidence="2">Belongs to the CDC73 family.</text>
</comment>
<dbReference type="GO" id="GO:0032968">
    <property type="term" value="P:positive regulation of transcription elongation by RNA polymerase II"/>
    <property type="evidence" value="ECO:0007669"/>
    <property type="project" value="TreeGrafter"/>
</dbReference>
<dbReference type="InterPro" id="IPR007852">
    <property type="entry name" value="Cdc73/Parafibromin"/>
</dbReference>
<dbReference type="OMA" id="ICCKYRK"/>
<gene>
    <name evidence="7" type="ORF">CMU_016510</name>
</gene>
<feature type="domain" description="Cell division control protein 73 C-terminal" evidence="6">
    <location>
        <begin position="292"/>
        <end position="445"/>
    </location>
</feature>
<dbReference type="GO" id="GO:0000993">
    <property type="term" value="F:RNA polymerase II complex binding"/>
    <property type="evidence" value="ECO:0007669"/>
    <property type="project" value="TreeGrafter"/>
</dbReference>
<protein>
    <submittedName>
        <fullName evidence="7">RNA pol II accessory factor, CDC73 family protein</fullName>
    </submittedName>
</protein>
<dbReference type="InterPro" id="IPR031336">
    <property type="entry name" value="CDC73_C"/>
</dbReference>
<keyword evidence="4" id="KW-0539">Nucleus</keyword>
<evidence type="ECO:0000313" key="8">
    <source>
        <dbReference type="Proteomes" id="UP000001460"/>
    </source>
</evidence>
<sequence length="464" mass="53534">MSNEQEILKEETVNLNEDETVSVLVDPLIIFKDCILRNTLDKITKSNNKFIFKDYNCIIDCNVPTRCRSRRGEVFSLIDLYLFVTASRNKEYTFRFAQEYGCKFISVLEKKNILDFLEEKLNYEEGIPLKYTMADVSKYECIAVDFPLQPCYLLDPNIRKIELLSEPWVEYNKISDISNLIEVNETSGSLQQNNSVLLKDQSLILPIKYFHSIHQLYPIGVDYVCPGMDIHHRLSQLVMFMSEPPKQDTNSGGALPNKKVNKDRQNIPNNIPKSISSGYNRSSLLTYLRSNNLNPIILAPLSSRSPITINNVVSFLKDKTFIDPSTAERPKGSYEQTVTLKFGSGVLSQDVVFRIVESTLNFRKRDWYSLVAMFVTGVEWQLEAFPFKSIPDIFSIIKGYHITYESDSIPENIRKWNVEVVRINRTSRHNDVSVWLQFMASIESFLASPRDHSKYDRSKMITNS</sequence>
<dbReference type="Proteomes" id="UP000001460">
    <property type="component" value="Unassembled WGS sequence"/>
</dbReference>
<evidence type="ECO:0000256" key="1">
    <source>
        <dbReference type="ARBA" id="ARBA00004123"/>
    </source>
</evidence>
<reference evidence="7" key="1">
    <citation type="submission" date="2008-06" db="EMBL/GenBank/DDBJ databases">
        <authorList>
            <person name="Lorenzi H."/>
            <person name="Inman J."/>
            <person name="Miller J."/>
            <person name="Schobel S."/>
            <person name="Amedeo P."/>
            <person name="Caler E.V."/>
            <person name="da Silva J."/>
        </authorList>
    </citation>
    <scope>NUCLEOTIDE SEQUENCE [LARGE SCALE GENOMIC DNA]</scope>
    <source>
        <strain evidence="7">RN66</strain>
    </source>
</reference>
<dbReference type="GO" id="GO:0016593">
    <property type="term" value="C:Cdc73/Paf1 complex"/>
    <property type="evidence" value="ECO:0007669"/>
    <property type="project" value="InterPro"/>
</dbReference>
<feature type="region of interest" description="Disordered" evidence="5">
    <location>
        <begin position="245"/>
        <end position="274"/>
    </location>
</feature>
<dbReference type="EMBL" id="DS989728">
    <property type="protein sequence ID" value="EEA05901.1"/>
    <property type="molecule type" value="Genomic_DNA"/>
</dbReference>
<evidence type="ECO:0000256" key="2">
    <source>
        <dbReference type="ARBA" id="ARBA00010427"/>
    </source>
</evidence>
<dbReference type="Gene3D" id="3.40.50.11990">
    <property type="entry name" value="RNA polymerase II accessory factor, Cdc73 C-terminal domain"/>
    <property type="match status" value="1"/>
</dbReference>
<comment type="subcellular location">
    <subcellularLocation>
        <location evidence="1">Nucleus</location>
    </subcellularLocation>
</comment>
<proteinExistence type="inferred from homology"/>
<dbReference type="GO" id="GO:0006368">
    <property type="term" value="P:transcription elongation by RNA polymerase II"/>
    <property type="evidence" value="ECO:0007669"/>
    <property type="project" value="InterPro"/>
</dbReference>
<dbReference type="STRING" id="441375.B6ACP7"/>
<dbReference type="InterPro" id="IPR038103">
    <property type="entry name" value="CDC73_C_sf"/>
</dbReference>
<evidence type="ECO:0000313" key="7">
    <source>
        <dbReference type="EMBL" id="EEA05901.1"/>
    </source>
</evidence>
<evidence type="ECO:0000256" key="3">
    <source>
        <dbReference type="ARBA" id="ARBA00023163"/>
    </source>
</evidence>
<keyword evidence="8" id="KW-1185">Reference proteome</keyword>
<dbReference type="PANTHER" id="PTHR12466">
    <property type="entry name" value="CDC73 DOMAIN PROTEIN"/>
    <property type="match status" value="1"/>
</dbReference>
<evidence type="ECO:0000256" key="5">
    <source>
        <dbReference type="SAM" id="MobiDB-lite"/>
    </source>
</evidence>
<evidence type="ECO:0000259" key="6">
    <source>
        <dbReference type="Pfam" id="PF05179"/>
    </source>
</evidence>
<evidence type="ECO:0000256" key="4">
    <source>
        <dbReference type="ARBA" id="ARBA00023242"/>
    </source>
</evidence>
<dbReference type="VEuPathDB" id="CryptoDB:CMU_016510"/>
<dbReference type="RefSeq" id="XP_002140250.1">
    <property type="nucleotide sequence ID" value="XM_002140214.1"/>
</dbReference>
<name>B6ACP7_CRYMR</name>
<accession>B6ACP7</accession>
<organism evidence="7 8">
    <name type="scientific">Cryptosporidium muris (strain RN66)</name>
    <dbReference type="NCBI Taxonomy" id="441375"/>
    <lineage>
        <taxon>Eukaryota</taxon>
        <taxon>Sar</taxon>
        <taxon>Alveolata</taxon>
        <taxon>Apicomplexa</taxon>
        <taxon>Conoidasida</taxon>
        <taxon>Coccidia</taxon>
        <taxon>Eucoccidiorida</taxon>
        <taxon>Eimeriorina</taxon>
        <taxon>Cryptosporidiidae</taxon>
        <taxon>Cryptosporidium</taxon>
    </lineage>
</organism>
<dbReference type="AlphaFoldDB" id="B6ACP7"/>
<dbReference type="Pfam" id="PF05179">
    <property type="entry name" value="CDC73_C"/>
    <property type="match status" value="1"/>
</dbReference>
<dbReference type="GeneID" id="6995582"/>
<keyword evidence="3" id="KW-0804">Transcription</keyword>
<dbReference type="PANTHER" id="PTHR12466:SF8">
    <property type="entry name" value="PARAFIBROMIN"/>
    <property type="match status" value="1"/>
</dbReference>
<dbReference type="OrthoDB" id="2186602at2759"/>
<dbReference type="eggNOG" id="KOG3786">
    <property type="taxonomic scope" value="Eukaryota"/>
</dbReference>